<evidence type="ECO:0000259" key="13">
    <source>
        <dbReference type="Pfam" id="PF00155"/>
    </source>
</evidence>
<keyword evidence="8 12" id="KW-0663">Pyridoxal phosphate</keyword>
<dbReference type="EMBL" id="SOHK01000019">
    <property type="protein sequence ID" value="TFD63686.1"/>
    <property type="molecule type" value="Genomic_DNA"/>
</dbReference>
<reference evidence="14 15" key="1">
    <citation type="submission" date="2019-03" db="EMBL/GenBank/DDBJ databases">
        <title>Genomics of glacier-inhabiting Cryobacterium strains.</title>
        <authorList>
            <person name="Liu Q."/>
            <person name="Xin Y.-H."/>
        </authorList>
    </citation>
    <scope>NUCLEOTIDE SEQUENCE [LARGE SCALE GENOMIC DNA]</scope>
    <source>
        <strain evidence="14 15">Sr36</strain>
    </source>
</reference>
<accession>A0A4R9AKC5</accession>
<gene>
    <name evidence="14" type="ORF">E3T47_13405</name>
</gene>
<evidence type="ECO:0000313" key="15">
    <source>
        <dbReference type="Proteomes" id="UP000298154"/>
    </source>
</evidence>
<dbReference type="Gene3D" id="3.90.1150.10">
    <property type="entry name" value="Aspartate Aminotransferase, domain 1"/>
    <property type="match status" value="1"/>
</dbReference>
<dbReference type="GO" id="GO:0030170">
    <property type="term" value="F:pyridoxal phosphate binding"/>
    <property type="evidence" value="ECO:0007669"/>
    <property type="project" value="InterPro"/>
</dbReference>
<dbReference type="SUPFAM" id="SSF53383">
    <property type="entry name" value="PLP-dependent transferases"/>
    <property type="match status" value="1"/>
</dbReference>
<protein>
    <recommendedName>
        <fullName evidence="5">8-amino-7-oxononanoate synthase</fullName>
        <ecNumber evidence="5">2.3.1.47</ecNumber>
    </recommendedName>
    <alternativeName>
        <fullName evidence="9">7-keto-8-amino-pelargonic acid synthase</fullName>
    </alternativeName>
    <alternativeName>
        <fullName evidence="10">8-amino-7-ketopelargonate synthase</fullName>
    </alternativeName>
</protein>
<dbReference type="Pfam" id="PF00155">
    <property type="entry name" value="Aminotran_1_2"/>
    <property type="match status" value="1"/>
</dbReference>
<evidence type="ECO:0000256" key="9">
    <source>
        <dbReference type="ARBA" id="ARBA00032610"/>
    </source>
</evidence>
<dbReference type="InterPro" id="IPR004839">
    <property type="entry name" value="Aminotransferase_I/II_large"/>
</dbReference>
<dbReference type="PANTHER" id="PTHR13693:SF100">
    <property type="entry name" value="8-AMINO-7-OXONONANOATE SYNTHASE"/>
    <property type="match status" value="1"/>
</dbReference>
<dbReference type="InterPro" id="IPR015424">
    <property type="entry name" value="PyrdxlP-dep_Trfase"/>
</dbReference>
<sequence>MVAVQDRLADAARVRDRRGTVRATRIAPGWEEDAGAGALEGPLDLASNDYLGLSTDRRLKAAAIAATERYGTGARASRVVTGTLPVHTELELALAELTGQPAALAFSSGYAANLGILTALGGPDTLILSDQHIHASLVDAARLSRSPIETIPHSDLAILGDVLANRTQTRAIVVVESVYSVLGDAPNLIDTAALCAKYDALLVVDEAHGIGVLGAGRGGVYAAGLAGAEHVVVTATLSKALGAQGGAVLGSELLREHLVNTARSFIFDTGLAPAPAAAAAAGCRVILAEPERVDALHRVASLIASSCGVDRAAGPVQSIRVGTPEIAVKVTERLRDEGILVGCFRPPSVPDGISRLRLTAHAGTDPDRLLRATALISSMLVERP</sequence>
<comment type="similarity">
    <text evidence="3">Belongs to the class-II pyridoxal-phosphate-dependent aminotransferase family. BioF subfamily.</text>
</comment>
<dbReference type="EC" id="2.3.1.47" evidence="5"/>
<comment type="pathway">
    <text evidence="2">Cofactor biosynthesis; biotin biosynthesis.</text>
</comment>
<evidence type="ECO:0000256" key="7">
    <source>
        <dbReference type="ARBA" id="ARBA00022756"/>
    </source>
</evidence>
<evidence type="ECO:0000256" key="1">
    <source>
        <dbReference type="ARBA" id="ARBA00001933"/>
    </source>
</evidence>
<evidence type="ECO:0000256" key="12">
    <source>
        <dbReference type="RuleBase" id="RU003693"/>
    </source>
</evidence>
<evidence type="ECO:0000313" key="14">
    <source>
        <dbReference type="EMBL" id="TFD63686.1"/>
    </source>
</evidence>
<evidence type="ECO:0000256" key="11">
    <source>
        <dbReference type="ARBA" id="ARBA00047715"/>
    </source>
</evidence>
<keyword evidence="15" id="KW-1185">Reference proteome</keyword>
<dbReference type="GO" id="GO:0009102">
    <property type="term" value="P:biotin biosynthetic process"/>
    <property type="evidence" value="ECO:0007669"/>
    <property type="project" value="UniProtKB-KW"/>
</dbReference>
<dbReference type="Proteomes" id="UP000298154">
    <property type="component" value="Unassembled WGS sequence"/>
</dbReference>
<dbReference type="InterPro" id="IPR050087">
    <property type="entry name" value="AON_synthase_class-II"/>
</dbReference>
<evidence type="ECO:0000256" key="6">
    <source>
        <dbReference type="ARBA" id="ARBA00022679"/>
    </source>
</evidence>
<comment type="caution">
    <text evidence="14">The sequence shown here is derived from an EMBL/GenBank/DDBJ whole genome shotgun (WGS) entry which is preliminary data.</text>
</comment>
<organism evidence="14 15">
    <name type="scientific">Cryobacterium ruanii</name>
    <dbReference type="NCBI Taxonomy" id="1259197"/>
    <lineage>
        <taxon>Bacteria</taxon>
        <taxon>Bacillati</taxon>
        <taxon>Actinomycetota</taxon>
        <taxon>Actinomycetes</taxon>
        <taxon>Micrococcales</taxon>
        <taxon>Microbacteriaceae</taxon>
        <taxon>Cryobacterium</taxon>
    </lineage>
</organism>
<evidence type="ECO:0000256" key="4">
    <source>
        <dbReference type="ARBA" id="ARBA00011738"/>
    </source>
</evidence>
<evidence type="ECO:0000256" key="3">
    <source>
        <dbReference type="ARBA" id="ARBA00010008"/>
    </source>
</evidence>
<dbReference type="InterPro" id="IPR015421">
    <property type="entry name" value="PyrdxlP-dep_Trfase_major"/>
</dbReference>
<keyword evidence="6" id="KW-0808">Transferase</keyword>
<proteinExistence type="inferred from homology"/>
<dbReference type="Gene3D" id="3.40.640.10">
    <property type="entry name" value="Type I PLP-dependent aspartate aminotransferase-like (Major domain)"/>
    <property type="match status" value="1"/>
</dbReference>
<dbReference type="RefSeq" id="WP_134556560.1">
    <property type="nucleotide sequence ID" value="NZ_SOHK01000019.1"/>
</dbReference>
<dbReference type="InterPro" id="IPR015422">
    <property type="entry name" value="PyrdxlP-dep_Trfase_small"/>
</dbReference>
<evidence type="ECO:0000256" key="8">
    <source>
        <dbReference type="ARBA" id="ARBA00022898"/>
    </source>
</evidence>
<dbReference type="InterPro" id="IPR001917">
    <property type="entry name" value="Aminotrans_II_pyridoxalP_BS"/>
</dbReference>
<comment type="catalytic activity">
    <reaction evidence="11">
        <text>6-carboxyhexanoyl-[ACP] + L-alanine + H(+) = (8S)-8-amino-7-oxononanoate + holo-[ACP] + CO2</text>
        <dbReference type="Rhea" id="RHEA:42288"/>
        <dbReference type="Rhea" id="RHEA-COMP:9685"/>
        <dbReference type="Rhea" id="RHEA-COMP:9955"/>
        <dbReference type="ChEBI" id="CHEBI:15378"/>
        <dbReference type="ChEBI" id="CHEBI:16526"/>
        <dbReference type="ChEBI" id="CHEBI:57972"/>
        <dbReference type="ChEBI" id="CHEBI:64479"/>
        <dbReference type="ChEBI" id="CHEBI:78846"/>
        <dbReference type="ChEBI" id="CHEBI:149468"/>
        <dbReference type="EC" id="2.3.1.47"/>
    </reaction>
</comment>
<evidence type="ECO:0000256" key="2">
    <source>
        <dbReference type="ARBA" id="ARBA00004746"/>
    </source>
</evidence>
<dbReference type="GO" id="GO:0008710">
    <property type="term" value="F:8-amino-7-oxononanoate synthase activity"/>
    <property type="evidence" value="ECO:0007669"/>
    <property type="project" value="UniProtKB-EC"/>
</dbReference>
<name>A0A4R9AKC5_9MICO</name>
<evidence type="ECO:0000256" key="10">
    <source>
        <dbReference type="ARBA" id="ARBA00033381"/>
    </source>
</evidence>
<comment type="cofactor">
    <cofactor evidence="1 12">
        <name>pyridoxal 5'-phosphate</name>
        <dbReference type="ChEBI" id="CHEBI:597326"/>
    </cofactor>
</comment>
<keyword evidence="7" id="KW-0093">Biotin biosynthesis</keyword>
<dbReference type="AlphaFoldDB" id="A0A4R9AKC5"/>
<comment type="subunit">
    <text evidence="4">Homodimer.</text>
</comment>
<dbReference type="PROSITE" id="PS00599">
    <property type="entry name" value="AA_TRANSFER_CLASS_2"/>
    <property type="match status" value="1"/>
</dbReference>
<dbReference type="PANTHER" id="PTHR13693">
    <property type="entry name" value="CLASS II AMINOTRANSFERASE/8-AMINO-7-OXONONANOATE SYNTHASE"/>
    <property type="match status" value="1"/>
</dbReference>
<feature type="domain" description="Aminotransferase class I/classII large" evidence="13">
    <location>
        <begin position="43"/>
        <end position="372"/>
    </location>
</feature>
<dbReference type="OrthoDB" id="9807157at2"/>
<evidence type="ECO:0000256" key="5">
    <source>
        <dbReference type="ARBA" id="ARBA00013187"/>
    </source>
</evidence>